<keyword evidence="9" id="KW-1185">Reference proteome</keyword>
<evidence type="ECO:0000256" key="5">
    <source>
        <dbReference type="ARBA" id="ARBA00023274"/>
    </source>
</evidence>
<dbReference type="AlphaFoldDB" id="A0A139HAH0"/>
<comment type="similarity">
    <text evidence="2">Belongs to the mitochondrion-specific ribosomal protein mL49 family.</text>
</comment>
<reference evidence="8 9" key="1">
    <citation type="submission" date="2015-07" db="EMBL/GenBank/DDBJ databases">
        <title>Comparative genomics of the Sigatoka disease complex on banana suggests a link between parallel evolutionary changes in Pseudocercospora fijiensis and Pseudocercospora eumusae and increased virulence on the banana host.</title>
        <authorList>
            <person name="Chang T.-C."/>
            <person name="Salvucci A."/>
            <person name="Crous P.W."/>
            <person name="Stergiopoulos I."/>
        </authorList>
    </citation>
    <scope>NUCLEOTIDE SEQUENCE [LARGE SCALE GENOMIC DNA]</scope>
    <source>
        <strain evidence="8 9">CBS 114824</strain>
    </source>
</reference>
<keyword evidence="4" id="KW-0496">Mitochondrion</keyword>
<organism evidence="8 9">
    <name type="scientific">Pseudocercospora eumusae</name>
    <dbReference type="NCBI Taxonomy" id="321146"/>
    <lineage>
        <taxon>Eukaryota</taxon>
        <taxon>Fungi</taxon>
        <taxon>Dikarya</taxon>
        <taxon>Ascomycota</taxon>
        <taxon>Pezizomycotina</taxon>
        <taxon>Dothideomycetes</taxon>
        <taxon>Dothideomycetidae</taxon>
        <taxon>Mycosphaerellales</taxon>
        <taxon>Mycosphaerellaceae</taxon>
        <taxon>Pseudocercospora</taxon>
    </lineage>
</organism>
<dbReference type="GO" id="GO:0006412">
    <property type="term" value="P:translation"/>
    <property type="evidence" value="ECO:0007669"/>
    <property type="project" value="InterPro"/>
</dbReference>
<dbReference type="GO" id="GO:0005762">
    <property type="term" value="C:mitochondrial large ribosomal subunit"/>
    <property type="evidence" value="ECO:0007669"/>
    <property type="project" value="TreeGrafter"/>
</dbReference>
<dbReference type="STRING" id="321146.A0A139HAH0"/>
<dbReference type="PANTHER" id="PTHR13477:SF0">
    <property type="entry name" value="LARGE RIBOSOMAL SUBUNIT PROTEIN ML49"/>
    <property type="match status" value="1"/>
</dbReference>
<evidence type="ECO:0000256" key="1">
    <source>
        <dbReference type="ARBA" id="ARBA00004173"/>
    </source>
</evidence>
<feature type="compositionally biased region" description="Polar residues" evidence="7">
    <location>
        <begin position="1"/>
        <end position="21"/>
    </location>
</feature>
<evidence type="ECO:0000256" key="4">
    <source>
        <dbReference type="ARBA" id="ARBA00023128"/>
    </source>
</evidence>
<evidence type="ECO:0000313" key="8">
    <source>
        <dbReference type="EMBL" id="KXS99441.1"/>
    </source>
</evidence>
<feature type="region of interest" description="Disordered" evidence="7">
    <location>
        <begin position="49"/>
        <end position="118"/>
    </location>
</feature>
<dbReference type="EMBL" id="LFZN01000092">
    <property type="protein sequence ID" value="KXS99441.1"/>
    <property type="molecule type" value="Genomic_DNA"/>
</dbReference>
<dbReference type="PANTHER" id="PTHR13477">
    <property type="entry name" value="MITOCHONDRIAL 39S RIBOSOMAL PROTEIN L49"/>
    <property type="match status" value="1"/>
</dbReference>
<protein>
    <recommendedName>
        <fullName evidence="6">Large ribosomal subunit protein mL49</fullName>
    </recommendedName>
</protein>
<comment type="subcellular location">
    <subcellularLocation>
        <location evidence="1">Mitochondrion</location>
    </subcellularLocation>
</comment>
<evidence type="ECO:0000256" key="6">
    <source>
        <dbReference type="ARBA" id="ARBA00035191"/>
    </source>
</evidence>
<accession>A0A139HAH0</accession>
<dbReference type="GO" id="GO:0003735">
    <property type="term" value="F:structural constituent of ribosome"/>
    <property type="evidence" value="ECO:0007669"/>
    <property type="project" value="InterPro"/>
</dbReference>
<dbReference type="OrthoDB" id="19439at2759"/>
<comment type="caution">
    <text evidence="8">The sequence shown here is derived from an EMBL/GenBank/DDBJ whole genome shotgun (WGS) entry which is preliminary data.</text>
</comment>
<proteinExistence type="inferred from homology"/>
<evidence type="ECO:0000313" key="9">
    <source>
        <dbReference type="Proteomes" id="UP000070133"/>
    </source>
</evidence>
<evidence type="ECO:0000256" key="3">
    <source>
        <dbReference type="ARBA" id="ARBA00022980"/>
    </source>
</evidence>
<sequence length="222" mass="25140">QSEQHSPTAHSQAKPNAQTMPSSPPLMAFLRPLGLPRLSTVRQFMRFSTSTQCREAAAEAARPREDPNLIASRQAPESYPPPSMHSGPRPKESKASRRTAHPIKERHYPTRRPSHHQPEMPKLIPDPVQPLADSQCAPNLPYYVSRSNFNSLPIYLLRKRGGNLKQTRIKNIDGDRLKMKMDLCKALNLPADKAAVNAVTGHIILKGHWKPQVERFLRERKF</sequence>
<name>A0A139HAH0_9PEZI</name>
<dbReference type="Proteomes" id="UP000070133">
    <property type="component" value="Unassembled WGS sequence"/>
</dbReference>
<keyword evidence="5" id="KW-0687">Ribonucleoprotein</keyword>
<dbReference type="Gene3D" id="3.30.780.10">
    <property type="entry name" value="SUI1-like domain"/>
    <property type="match status" value="1"/>
</dbReference>
<gene>
    <name evidence="8" type="ORF">AC578_8123</name>
</gene>
<feature type="region of interest" description="Disordered" evidence="7">
    <location>
        <begin position="1"/>
        <end position="28"/>
    </location>
</feature>
<dbReference type="InterPro" id="IPR007740">
    <property type="entry name" value="Ribosomal_mL49"/>
</dbReference>
<feature type="non-terminal residue" evidence="8">
    <location>
        <position position="1"/>
    </location>
</feature>
<evidence type="ECO:0000256" key="2">
    <source>
        <dbReference type="ARBA" id="ARBA00005677"/>
    </source>
</evidence>
<keyword evidence="3" id="KW-0689">Ribosomal protein</keyword>
<evidence type="ECO:0000256" key="7">
    <source>
        <dbReference type="SAM" id="MobiDB-lite"/>
    </source>
</evidence>
<dbReference type="Pfam" id="PF05046">
    <property type="entry name" value="Img2"/>
    <property type="match status" value="1"/>
</dbReference>